<keyword evidence="1" id="KW-0732">Signal</keyword>
<accession>A0AAE8LXB5</accession>
<organism evidence="2 3">
    <name type="scientific">Fusarium torulosum</name>
    <dbReference type="NCBI Taxonomy" id="33205"/>
    <lineage>
        <taxon>Eukaryota</taxon>
        <taxon>Fungi</taxon>
        <taxon>Dikarya</taxon>
        <taxon>Ascomycota</taxon>
        <taxon>Pezizomycotina</taxon>
        <taxon>Sordariomycetes</taxon>
        <taxon>Hypocreomycetidae</taxon>
        <taxon>Hypocreales</taxon>
        <taxon>Nectriaceae</taxon>
        <taxon>Fusarium</taxon>
    </lineage>
</organism>
<feature type="chain" id="PRO_5042259288" evidence="1">
    <location>
        <begin position="25"/>
        <end position="219"/>
    </location>
</feature>
<dbReference type="EMBL" id="ONZP01000005">
    <property type="protein sequence ID" value="SPJ70301.1"/>
    <property type="molecule type" value="Genomic_DNA"/>
</dbReference>
<gene>
    <name evidence="2" type="ORF">FTOL_00029</name>
</gene>
<sequence length="219" mass="23277">MHCKLATLIAIGLAAMQTIAYSHGEQGEFNGKAIKWQQLAEGVFTGVPAEKWDDKTYKKGLQELDIEEIMSLNRNNSIHDRNLELEERNIPDTCRAAVNCFKAWPGVILAEAYNAYFQAAEYLSGGQIMAFLNQPFVANAAGVAVAGVISGQINEATKKECSSSGSEVDALKDAVKIALDANPGSNSVSVAITGPAGTWTIDVTAKPEGVSPSPKCADS</sequence>
<dbReference type="AlphaFoldDB" id="A0AAE8LXB5"/>
<protein>
    <submittedName>
        <fullName evidence="2">Uncharacterized protein</fullName>
    </submittedName>
</protein>
<comment type="caution">
    <text evidence="2">The sequence shown here is derived from an EMBL/GenBank/DDBJ whole genome shotgun (WGS) entry which is preliminary data.</text>
</comment>
<feature type="signal peptide" evidence="1">
    <location>
        <begin position="1"/>
        <end position="24"/>
    </location>
</feature>
<name>A0AAE8LXB5_9HYPO</name>
<keyword evidence="3" id="KW-1185">Reference proteome</keyword>
<dbReference type="Proteomes" id="UP001187734">
    <property type="component" value="Unassembled WGS sequence"/>
</dbReference>
<proteinExistence type="predicted"/>
<evidence type="ECO:0000256" key="1">
    <source>
        <dbReference type="SAM" id="SignalP"/>
    </source>
</evidence>
<reference evidence="2" key="1">
    <citation type="submission" date="2018-03" db="EMBL/GenBank/DDBJ databases">
        <authorList>
            <person name="Guldener U."/>
        </authorList>
    </citation>
    <scope>NUCLEOTIDE SEQUENCE</scope>
</reference>
<evidence type="ECO:0000313" key="2">
    <source>
        <dbReference type="EMBL" id="SPJ70301.1"/>
    </source>
</evidence>
<evidence type="ECO:0000313" key="3">
    <source>
        <dbReference type="Proteomes" id="UP001187734"/>
    </source>
</evidence>